<dbReference type="Proteomes" id="UP000481872">
    <property type="component" value="Unassembled WGS sequence"/>
</dbReference>
<reference evidence="1 2" key="1">
    <citation type="submission" date="2020-02" db="EMBL/GenBank/DDBJ databases">
        <title>Genome assembly of a novel Clostridium senegalense strain.</title>
        <authorList>
            <person name="Gupta T.B."/>
            <person name="Jauregui R."/>
            <person name="Maclean P."/>
            <person name="Nawarathana A."/>
            <person name="Brightwell G."/>
        </authorList>
    </citation>
    <scope>NUCLEOTIDE SEQUENCE [LARGE SCALE GENOMIC DNA]</scope>
    <source>
        <strain evidence="1 2">AGRFS4</strain>
    </source>
</reference>
<organism evidence="1 2">
    <name type="scientific">Clostridium senegalense</name>
    <dbReference type="NCBI Taxonomy" id="1465809"/>
    <lineage>
        <taxon>Bacteria</taxon>
        <taxon>Bacillati</taxon>
        <taxon>Bacillota</taxon>
        <taxon>Clostridia</taxon>
        <taxon>Eubacteriales</taxon>
        <taxon>Clostridiaceae</taxon>
        <taxon>Clostridium</taxon>
    </lineage>
</organism>
<evidence type="ECO:0000313" key="2">
    <source>
        <dbReference type="Proteomes" id="UP000481872"/>
    </source>
</evidence>
<comment type="caution">
    <text evidence="1">The sequence shown here is derived from an EMBL/GenBank/DDBJ whole genome shotgun (WGS) entry which is preliminary data.</text>
</comment>
<dbReference type="AlphaFoldDB" id="A0A6M0H3W3"/>
<gene>
    <name evidence="1" type="ORF">G3M99_08790</name>
</gene>
<name>A0A6M0H3W3_9CLOT</name>
<proteinExistence type="predicted"/>
<sequence>MDNKKIINFLEECDLEDVKDKSFDKSKSIFNFTYYFDDLELESASEYANDECEEEKQSESWYYDYLLPYLTDFAMDNAEDVINDCSEEMDLNYELICYEPSEDNFEHINFLVIFSKEEIENVDDIVFSVQ</sequence>
<accession>A0A6M0H3W3</accession>
<dbReference type="RefSeq" id="WP_199869885.1">
    <property type="nucleotide sequence ID" value="NZ_JAAGPU010000014.1"/>
</dbReference>
<keyword evidence="2" id="KW-1185">Reference proteome</keyword>
<dbReference type="EMBL" id="JAAGPU010000014">
    <property type="protein sequence ID" value="NEU04948.1"/>
    <property type="molecule type" value="Genomic_DNA"/>
</dbReference>
<evidence type="ECO:0000313" key="1">
    <source>
        <dbReference type="EMBL" id="NEU04948.1"/>
    </source>
</evidence>
<protein>
    <submittedName>
        <fullName evidence="1">Uncharacterized protein</fullName>
    </submittedName>
</protein>